<evidence type="ECO:0000313" key="2">
    <source>
        <dbReference type="EMBL" id="GGH87401.1"/>
    </source>
</evidence>
<dbReference type="Proteomes" id="UP000637774">
    <property type="component" value="Unassembled WGS sequence"/>
</dbReference>
<feature type="region of interest" description="Disordered" evidence="1">
    <location>
        <begin position="20"/>
        <end position="41"/>
    </location>
</feature>
<dbReference type="RefSeq" id="WP_188562538.1">
    <property type="nucleotide sequence ID" value="NZ_BMGY01000025.1"/>
</dbReference>
<reference evidence="3" key="1">
    <citation type="journal article" date="2019" name="Int. J. Syst. Evol. Microbiol.">
        <title>The Global Catalogue of Microorganisms (GCM) 10K type strain sequencing project: providing services to taxonomists for standard genome sequencing and annotation.</title>
        <authorList>
            <consortium name="The Broad Institute Genomics Platform"/>
            <consortium name="The Broad Institute Genome Sequencing Center for Infectious Disease"/>
            <person name="Wu L."/>
            <person name="Ma J."/>
        </authorList>
    </citation>
    <scope>NUCLEOTIDE SEQUENCE [LARGE SCALE GENOMIC DNA]</scope>
    <source>
        <strain evidence="3">CGMCC 1.14966</strain>
    </source>
</reference>
<evidence type="ECO:0008006" key="4">
    <source>
        <dbReference type="Google" id="ProtNLM"/>
    </source>
</evidence>
<name>A0ABQ2AB41_9BACT</name>
<comment type="caution">
    <text evidence="2">The sequence shown here is derived from an EMBL/GenBank/DDBJ whole genome shotgun (WGS) entry which is preliminary data.</text>
</comment>
<sequence>MKQLKGPFIGTALLLTACSGPQESKTETQTPAPSIPPAVRPAQSPAATVRAFLTWYLHHQSPLNSLPVVPARLDEDTTQVYAVDFHAVEDYVRLLQSSGTVSPVYLQAHRRYFQQCADSLRAHPQTDGFVTGLDYDHILYTQAGDIQTQLVLHSQPTRVTVGADTAQVVYRFTEQQMSEGPNLAFSLAVEQGRWMITAVRPLE</sequence>
<evidence type="ECO:0000256" key="1">
    <source>
        <dbReference type="SAM" id="MobiDB-lite"/>
    </source>
</evidence>
<proteinExistence type="predicted"/>
<dbReference type="PROSITE" id="PS51257">
    <property type="entry name" value="PROKAR_LIPOPROTEIN"/>
    <property type="match status" value="1"/>
</dbReference>
<accession>A0ABQ2AB41</accession>
<dbReference type="EMBL" id="BMGY01000025">
    <property type="protein sequence ID" value="GGH87401.1"/>
    <property type="molecule type" value="Genomic_DNA"/>
</dbReference>
<protein>
    <recommendedName>
        <fullName evidence="4">DUF3828 domain-containing protein</fullName>
    </recommendedName>
</protein>
<evidence type="ECO:0000313" key="3">
    <source>
        <dbReference type="Proteomes" id="UP000637774"/>
    </source>
</evidence>
<gene>
    <name evidence="2" type="ORF">GCM10011495_26220</name>
</gene>
<organism evidence="2 3">
    <name type="scientific">Hymenobacter frigidus</name>
    <dbReference type="NCBI Taxonomy" id="1524095"/>
    <lineage>
        <taxon>Bacteria</taxon>
        <taxon>Pseudomonadati</taxon>
        <taxon>Bacteroidota</taxon>
        <taxon>Cytophagia</taxon>
        <taxon>Cytophagales</taxon>
        <taxon>Hymenobacteraceae</taxon>
        <taxon>Hymenobacter</taxon>
    </lineage>
</organism>
<keyword evidence="3" id="KW-1185">Reference proteome</keyword>
<feature type="compositionally biased region" description="Polar residues" evidence="1">
    <location>
        <begin position="20"/>
        <end position="32"/>
    </location>
</feature>